<dbReference type="Proteomes" id="UP001623330">
    <property type="component" value="Unassembled WGS sequence"/>
</dbReference>
<dbReference type="InterPro" id="IPR036838">
    <property type="entry name" value="Ribosomal_uS10_dom_sf"/>
</dbReference>
<comment type="caution">
    <text evidence="5">The sequence shown here is derived from an EMBL/GenBank/DDBJ whole genome shotgun (WGS) entry which is preliminary data.</text>
</comment>
<organism evidence="5 6">
    <name type="scientific">Nakaseomyces bracarensis</name>
    <dbReference type="NCBI Taxonomy" id="273131"/>
    <lineage>
        <taxon>Eukaryota</taxon>
        <taxon>Fungi</taxon>
        <taxon>Dikarya</taxon>
        <taxon>Ascomycota</taxon>
        <taxon>Saccharomycotina</taxon>
        <taxon>Saccharomycetes</taxon>
        <taxon>Saccharomycetales</taxon>
        <taxon>Saccharomycetaceae</taxon>
        <taxon>Nakaseomyces</taxon>
    </lineage>
</organism>
<dbReference type="PANTHER" id="PTHR11700">
    <property type="entry name" value="30S RIBOSOMAL PROTEIN S10 FAMILY MEMBER"/>
    <property type="match status" value="1"/>
</dbReference>
<dbReference type="Pfam" id="PF00338">
    <property type="entry name" value="Ribosomal_S10"/>
    <property type="match status" value="1"/>
</dbReference>
<evidence type="ECO:0000256" key="3">
    <source>
        <dbReference type="ARBA" id="ARBA00023274"/>
    </source>
</evidence>
<comment type="similarity">
    <text evidence="1">Belongs to the universal ribosomal protein uS10 family.</text>
</comment>
<dbReference type="InterPro" id="IPR001848">
    <property type="entry name" value="Ribosomal_uS10"/>
</dbReference>
<dbReference type="SMART" id="SM01403">
    <property type="entry name" value="Ribosomal_S10"/>
    <property type="match status" value="1"/>
</dbReference>
<reference evidence="5 6" key="1">
    <citation type="submission" date="2024-05" db="EMBL/GenBank/DDBJ databases">
        <title>Long read based assembly of the Candida bracarensis genome reveals expanded adhesin content.</title>
        <authorList>
            <person name="Marcet-Houben M."/>
            <person name="Ksiezopolska E."/>
            <person name="Gabaldon T."/>
        </authorList>
    </citation>
    <scope>NUCLEOTIDE SEQUENCE [LARGE SCALE GENOMIC DNA]</scope>
    <source>
        <strain evidence="5 6">CBM6</strain>
    </source>
</reference>
<dbReference type="EMBL" id="JBEVYD010000004">
    <property type="protein sequence ID" value="KAL3233786.1"/>
    <property type="molecule type" value="Genomic_DNA"/>
</dbReference>
<gene>
    <name evidence="5" type="ORF">RNJ44_03826</name>
</gene>
<dbReference type="InterPro" id="IPR027486">
    <property type="entry name" value="Ribosomal_uS10_dom"/>
</dbReference>
<dbReference type="SUPFAM" id="SSF54999">
    <property type="entry name" value="Ribosomal protein S10"/>
    <property type="match status" value="1"/>
</dbReference>
<keyword evidence="3" id="KW-0687">Ribonucleoprotein</keyword>
<feature type="domain" description="Small ribosomal subunit protein uS10" evidence="4">
    <location>
        <begin position="71"/>
        <end position="168"/>
    </location>
</feature>
<dbReference type="PRINTS" id="PR00971">
    <property type="entry name" value="RIBOSOMALS10"/>
</dbReference>
<protein>
    <submittedName>
        <fullName evidence="5">Small ribosomal subunit protein uS10m</fullName>
    </submittedName>
</protein>
<evidence type="ECO:0000259" key="4">
    <source>
        <dbReference type="SMART" id="SM01403"/>
    </source>
</evidence>
<accession>A0ABR4NY22</accession>
<evidence type="ECO:0000313" key="6">
    <source>
        <dbReference type="Proteomes" id="UP001623330"/>
    </source>
</evidence>
<dbReference type="Gene3D" id="3.30.70.600">
    <property type="entry name" value="Ribosomal protein S10 domain"/>
    <property type="match status" value="1"/>
</dbReference>
<name>A0ABR4NY22_9SACH</name>
<keyword evidence="6" id="KW-1185">Reference proteome</keyword>
<dbReference type="NCBIfam" id="TIGR01049">
    <property type="entry name" value="rpsJ_bact"/>
    <property type="match status" value="1"/>
</dbReference>
<keyword evidence="2" id="KW-0689">Ribosomal protein</keyword>
<dbReference type="HAMAP" id="MF_00508">
    <property type="entry name" value="Ribosomal_uS10"/>
    <property type="match status" value="1"/>
</dbReference>
<evidence type="ECO:0000256" key="2">
    <source>
        <dbReference type="ARBA" id="ARBA00022980"/>
    </source>
</evidence>
<evidence type="ECO:0000256" key="1">
    <source>
        <dbReference type="ARBA" id="ARBA00007102"/>
    </source>
</evidence>
<evidence type="ECO:0000313" key="5">
    <source>
        <dbReference type="EMBL" id="KAL3233786.1"/>
    </source>
</evidence>
<sequence>MIRTTSFIYRATAKRWQSFVVPVGEISRTKKVEMPITSNASATPKEAPINVEALYYAPLRNPIKHGDLVADLQLRSYDNENLDFFSDFIMRVGYYLGAPLTGPKPLPTRRERWTVIRSPFVHAKSKENFERHTHKRLIRVWDTNPEIVQMLVDYITKNSIAGVGLKCTVYQRASTEAPVEDVPLSQVLNTINESYPVKPNQDENEVIGAKVVEFLNSPEFKKHLEQK</sequence>
<proteinExistence type="inferred from homology"/>